<evidence type="ECO:0000313" key="2">
    <source>
        <dbReference type="Proteomes" id="UP000837801"/>
    </source>
</evidence>
<evidence type="ECO:0000313" key="1">
    <source>
        <dbReference type="EMBL" id="CAH2351649.1"/>
    </source>
</evidence>
<reference evidence="1" key="1">
    <citation type="submission" date="2022-03" db="EMBL/GenBank/DDBJ databases">
        <authorList>
            <person name="Legras J.-L."/>
            <person name="Devillers H."/>
            <person name="Grondin C."/>
        </authorList>
    </citation>
    <scope>NUCLEOTIDE SEQUENCE</scope>
    <source>
        <strain evidence="1">CLIB 1423</strain>
    </source>
</reference>
<accession>A0A9P0VXL3</accession>
<keyword evidence="2" id="KW-1185">Reference proteome</keyword>
<dbReference type="AlphaFoldDB" id="A0A9P0VXL3"/>
<proteinExistence type="predicted"/>
<comment type="caution">
    <text evidence="1">The sequence shown here is derived from an EMBL/GenBank/DDBJ whole genome shotgun (WGS) entry which is preliminary data.</text>
</comment>
<dbReference type="EMBL" id="CAKXYY010000004">
    <property type="protein sequence ID" value="CAH2351649.1"/>
    <property type="molecule type" value="Genomic_DNA"/>
</dbReference>
<gene>
    <name evidence="1" type="ORF">CLIB1423_04S02850</name>
</gene>
<protein>
    <submittedName>
        <fullName evidence="1">Uncharacterized protein</fullName>
    </submittedName>
</protein>
<dbReference type="OrthoDB" id="4080914at2759"/>
<organism evidence="1 2">
    <name type="scientific">[Candida] railenensis</name>
    <dbReference type="NCBI Taxonomy" id="45579"/>
    <lineage>
        <taxon>Eukaryota</taxon>
        <taxon>Fungi</taxon>
        <taxon>Dikarya</taxon>
        <taxon>Ascomycota</taxon>
        <taxon>Saccharomycotina</taxon>
        <taxon>Pichiomycetes</taxon>
        <taxon>Debaryomycetaceae</taxon>
        <taxon>Kurtzmaniella</taxon>
    </lineage>
</organism>
<dbReference type="Proteomes" id="UP000837801">
    <property type="component" value="Unassembled WGS sequence"/>
</dbReference>
<name>A0A9P0VXL3_9ASCO</name>
<sequence length="201" mass="23315">MESLPSENLSTIKSLLSSLSNQLNESNSHIALLESMSREIVPNEEILSQIPSPKLNDENEYNSDEGIDYEKSTIQRLEEERMSLLMDIQKQDFVTAKLNDIVQQNFEIVQSIKEYLLRSNQIHQDEIKNNNLILEKYTHNIIASNEDKLKINLVDLQIGTKRIQELLINITSSLQQNESNDYREKLNELIRGLNLLLDKEF</sequence>